<dbReference type="OrthoDB" id="27487at10239"/>
<protein>
    <submittedName>
        <fullName evidence="8">Cg30-1</fullName>
    </submittedName>
</protein>
<dbReference type="PROSITE" id="PS00518">
    <property type="entry name" value="ZF_RING_1"/>
    <property type="match status" value="1"/>
</dbReference>
<dbReference type="InterPro" id="IPR013083">
    <property type="entry name" value="Znf_RING/FYVE/PHD"/>
</dbReference>
<sequence>MNPVTLTCCICFASQKITDNSNDEDFMFTVPLLKLPCQHELCMFCLNRIKQDNKLTCPVCRQINRNALIVGLYRNTVTSTLINFQNLTEMASFPNFVNSVEYIKNFFAKSIEDNDDDDESVLKNTENDCVRAIKTYKIRLQKQKEDYKNNEIALKKIKEQLILANNKKEKLKEETKFLQANFDHFTKELATLHNKVFTKKVELQRQTNQLSQMAITIRNNKEIQQILENNNEKLAKKNDKLIVRCVQLANLKKRCLSTSQLNNCTKRIKFEDYSSEGSGYSSEGSGSSTDYDSSSESVDFDNETEMFKTKNTIVN</sequence>
<evidence type="ECO:0000256" key="6">
    <source>
        <dbReference type="SAM" id="MobiDB-lite"/>
    </source>
</evidence>
<evidence type="ECO:0000256" key="4">
    <source>
        <dbReference type="PROSITE-ProRule" id="PRU00175"/>
    </source>
</evidence>
<dbReference type="SUPFAM" id="SSF57850">
    <property type="entry name" value="RING/U-box"/>
    <property type="match status" value="1"/>
</dbReference>
<keyword evidence="2 4" id="KW-0863">Zinc-finger</keyword>
<feature type="domain" description="RING-type" evidence="7">
    <location>
        <begin position="8"/>
        <end position="61"/>
    </location>
</feature>
<dbReference type="SMART" id="SM00184">
    <property type="entry name" value="RING"/>
    <property type="match status" value="1"/>
</dbReference>
<evidence type="ECO:0000313" key="8">
    <source>
        <dbReference type="EMBL" id="AIU41311.1"/>
    </source>
</evidence>
<evidence type="ECO:0000256" key="1">
    <source>
        <dbReference type="ARBA" id="ARBA00022723"/>
    </source>
</evidence>
<keyword evidence="1" id="KW-0479">Metal-binding</keyword>
<evidence type="ECO:0000256" key="5">
    <source>
        <dbReference type="SAM" id="Coils"/>
    </source>
</evidence>
<evidence type="ECO:0000313" key="9">
    <source>
        <dbReference type="Proteomes" id="UP000201917"/>
    </source>
</evidence>
<feature type="compositionally biased region" description="Low complexity" evidence="6">
    <location>
        <begin position="275"/>
        <end position="297"/>
    </location>
</feature>
<dbReference type="Proteomes" id="UP000201917">
    <property type="component" value="Segment"/>
</dbReference>
<organism evidence="8 9">
    <name type="scientific">Sucra jujuba nucleopolyhedrovirus</name>
    <dbReference type="NCBI Taxonomy" id="1563660"/>
    <lineage>
        <taxon>Viruses</taxon>
        <taxon>Viruses incertae sedis</taxon>
        <taxon>Naldaviricetes</taxon>
        <taxon>Lefavirales</taxon>
        <taxon>Baculoviridae</taxon>
        <taxon>Alphabaculovirus</taxon>
        <taxon>Alphabaculovirus sujujubae</taxon>
    </lineage>
</organism>
<dbReference type="InterPro" id="IPR017907">
    <property type="entry name" value="Znf_RING_CS"/>
</dbReference>
<dbReference type="GeneID" id="26382527"/>
<keyword evidence="9" id="KW-1185">Reference proteome</keyword>
<proteinExistence type="predicted"/>
<feature type="region of interest" description="Disordered" evidence="6">
    <location>
        <begin position="274"/>
        <end position="315"/>
    </location>
</feature>
<evidence type="ECO:0000256" key="2">
    <source>
        <dbReference type="ARBA" id="ARBA00022771"/>
    </source>
</evidence>
<dbReference type="GO" id="GO:0008270">
    <property type="term" value="F:zinc ion binding"/>
    <property type="evidence" value="ECO:0007669"/>
    <property type="project" value="UniProtKB-KW"/>
</dbReference>
<evidence type="ECO:0000259" key="7">
    <source>
        <dbReference type="PROSITE" id="PS50089"/>
    </source>
</evidence>
<dbReference type="Gene3D" id="3.30.40.10">
    <property type="entry name" value="Zinc/RING finger domain, C3HC4 (zinc finger)"/>
    <property type="match status" value="1"/>
</dbReference>
<evidence type="ECO:0000256" key="3">
    <source>
        <dbReference type="ARBA" id="ARBA00022833"/>
    </source>
</evidence>
<name>A0A097P907_9ABAC</name>
<dbReference type="KEGG" id="vg:26382527"/>
<keyword evidence="3" id="KW-0862">Zinc</keyword>
<dbReference type="EMBL" id="KJ676450">
    <property type="protein sequence ID" value="AIU41311.1"/>
    <property type="molecule type" value="Genomic_DNA"/>
</dbReference>
<feature type="coiled-coil region" evidence="5">
    <location>
        <begin position="217"/>
        <end position="244"/>
    </location>
</feature>
<reference evidence="8 9" key="1">
    <citation type="journal article" date="2014" name="PLoS ONE">
        <title>Genomic Sequencing and Analysis of Sucra jujuba Nucleopolyhedrovirus.</title>
        <authorList>
            <person name="Liu X."/>
            <person name="Yin F."/>
            <person name="Zhu Z."/>
            <person name="Hou D."/>
            <person name="Wang J."/>
            <person name="Zhang L."/>
            <person name="Wang M."/>
            <person name="Wang H."/>
            <person name="Hu Z."/>
            <person name="Deng F."/>
        </authorList>
    </citation>
    <scope>NUCLEOTIDE SEQUENCE [LARGE SCALE GENOMIC DNA]</scope>
    <source>
        <strain evidence="8">473</strain>
    </source>
</reference>
<dbReference type="RefSeq" id="YP_009186763.1">
    <property type="nucleotide sequence ID" value="NC_028636.1"/>
</dbReference>
<accession>A0A097P907</accession>
<dbReference type="PROSITE" id="PS50089">
    <property type="entry name" value="ZF_RING_2"/>
    <property type="match status" value="1"/>
</dbReference>
<dbReference type="InterPro" id="IPR001841">
    <property type="entry name" value="Znf_RING"/>
</dbReference>
<feature type="coiled-coil region" evidence="5">
    <location>
        <begin position="140"/>
        <end position="188"/>
    </location>
</feature>
<keyword evidence="5" id="KW-0175">Coiled coil</keyword>